<keyword evidence="2" id="KW-0808">Transferase</keyword>
<evidence type="ECO:0000313" key="4">
    <source>
        <dbReference type="EMBL" id="RZV40036.1"/>
    </source>
</evidence>
<dbReference type="GO" id="GO:0008757">
    <property type="term" value="F:S-adenosylmethionine-dependent methyltransferase activity"/>
    <property type="evidence" value="ECO:0007669"/>
    <property type="project" value="InterPro"/>
</dbReference>
<evidence type="ECO:0000256" key="1">
    <source>
        <dbReference type="ARBA" id="ARBA00022603"/>
    </source>
</evidence>
<evidence type="ECO:0000256" key="2">
    <source>
        <dbReference type="ARBA" id="ARBA00022679"/>
    </source>
</evidence>
<dbReference type="InterPro" id="IPR029063">
    <property type="entry name" value="SAM-dependent_MTases_sf"/>
</dbReference>
<name>A0A520XFY8_9DELT</name>
<keyword evidence="1 4" id="KW-0489">Methyltransferase</keyword>
<dbReference type="InterPro" id="IPR050602">
    <property type="entry name" value="Malonyl-ACP_OMT"/>
</dbReference>
<dbReference type="SUPFAM" id="SSF53335">
    <property type="entry name" value="S-adenosyl-L-methionine-dependent methyltransferases"/>
    <property type="match status" value="1"/>
</dbReference>
<dbReference type="AlphaFoldDB" id="A0A520XFY8"/>
<evidence type="ECO:0000259" key="3">
    <source>
        <dbReference type="Pfam" id="PF08241"/>
    </source>
</evidence>
<protein>
    <submittedName>
        <fullName evidence="4">Methyltransferase domain-containing protein</fullName>
    </submittedName>
</protein>
<dbReference type="Pfam" id="PF08241">
    <property type="entry name" value="Methyltransf_11"/>
    <property type="match status" value="1"/>
</dbReference>
<proteinExistence type="predicted"/>
<dbReference type="PANTHER" id="PTHR13090">
    <property type="entry name" value="ARGININE-HYDROXYLASE NDUFAF5, MITOCHONDRIAL"/>
    <property type="match status" value="1"/>
</dbReference>
<dbReference type="GO" id="GO:0032259">
    <property type="term" value="P:methylation"/>
    <property type="evidence" value="ECO:0007669"/>
    <property type="project" value="UniProtKB-KW"/>
</dbReference>
<dbReference type="EMBL" id="SHMQ01000004">
    <property type="protein sequence ID" value="RZV40036.1"/>
    <property type="molecule type" value="Genomic_DNA"/>
</dbReference>
<feature type="domain" description="Methyltransferase type 11" evidence="3">
    <location>
        <begin position="48"/>
        <end position="150"/>
    </location>
</feature>
<dbReference type="Proteomes" id="UP000322454">
    <property type="component" value="Unassembled WGS sequence"/>
</dbReference>
<sequence>MIDKNKVKKNFSSAEEYDNHTSYHNITMAMISESVKEFNKNGKFLQILDVGCGTAQGYDALKTNLNQGGFKYFGLDIAIGLLDKAKERINKTGRGSNDAYLINGDAELLPFKPDKFDVIFSNITIHWLNDIDIFLLRCKTSLKNDGIMIFAFLISGTLQELKESFKYDENCCGLKFHEFPEIGSYKKKIEAFGLKIEYCDIIEYTETAESSLSLLKRINLLGAKNTFDNNNHKTGLLRKGLKNYDKNYRNEDDMVYCTYKIAYLIISKKINLR</sequence>
<dbReference type="InterPro" id="IPR013216">
    <property type="entry name" value="Methyltransf_11"/>
</dbReference>
<evidence type="ECO:0000313" key="5">
    <source>
        <dbReference type="Proteomes" id="UP000322454"/>
    </source>
</evidence>
<gene>
    <name evidence="4" type="ORF">EVJ48_02350</name>
</gene>
<accession>A0A520XFY8</accession>
<dbReference type="PANTHER" id="PTHR13090:SF1">
    <property type="entry name" value="ARGININE-HYDROXYLASE NDUFAF5, MITOCHONDRIAL"/>
    <property type="match status" value="1"/>
</dbReference>
<comment type="caution">
    <text evidence="4">The sequence shown here is derived from an EMBL/GenBank/DDBJ whole genome shotgun (WGS) entry which is preliminary data.</text>
</comment>
<dbReference type="CDD" id="cd02440">
    <property type="entry name" value="AdoMet_MTases"/>
    <property type="match status" value="1"/>
</dbReference>
<dbReference type="Gene3D" id="3.40.50.150">
    <property type="entry name" value="Vaccinia Virus protein VP39"/>
    <property type="match status" value="1"/>
</dbReference>
<organism evidence="4 5">
    <name type="scientific">Candidatus Acidulodesulfobacterium acidiphilum</name>
    <dbReference type="NCBI Taxonomy" id="2597224"/>
    <lineage>
        <taxon>Bacteria</taxon>
        <taxon>Deltaproteobacteria</taxon>
        <taxon>Candidatus Acidulodesulfobacterales</taxon>
        <taxon>Candidatus Acidulodesulfobacterium</taxon>
    </lineage>
</organism>
<reference evidence="4 5" key="1">
    <citation type="submission" date="2019-01" db="EMBL/GenBank/DDBJ databases">
        <title>Insights into ecological role of a new deltaproteobacterial order Candidatus Sinidesulfobacterales (Sva0485) by metagenomics and metatranscriptomics.</title>
        <authorList>
            <person name="Tan S."/>
            <person name="Liu J."/>
            <person name="Fang Y."/>
            <person name="Hedlund B."/>
            <person name="Lian Z.-H."/>
            <person name="Huang L.-Y."/>
            <person name="Li J.-T."/>
            <person name="Huang L.-N."/>
            <person name="Li W.-J."/>
            <person name="Jiang H.-C."/>
            <person name="Dong H.-L."/>
            <person name="Shu W.-S."/>
        </authorList>
    </citation>
    <scope>NUCLEOTIDE SEQUENCE [LARGE SCALE GENOMIC DNA]</scope>
    <source>
        <strain evidence="4">AP4</strain>
    </source>
</reference>